<feature type="chain" id="PRO_5011535370" evidence="6">
    <location>
        <begin position="21"/>
        <end position="669"/>
    </location>
</feature>
<evidence type="ECO:0000256" key="2">
    <source>
        <dbReference type="ARBA" id="ARBA00023136"/>
    </source>
</evidence>
<dbReference type="RefSeq" id="WP_093207556.1">
    <property type="nucleotide sequence ID" value="NZ_FNGS01000008.1"/>
</dbReference>
<dbReference type="Gene3D" id="2.120.10.30">
    <property type="entry name" value="TolB, C-terminal domain"/>
    <property type="match status" value="1"/>
</dbReference>
<evidence type="ECO:0000256" key="1">
    <source>
        <dbReference type="ARBA" id="ARBA00004442"/>
    </source>
</evidence>
<evidence type="ECO:0000256" key="6">
    <source>
        <dbReference type="SAM" id="SignalP"/>
    </source>
</evidence>
<dbReference type="PANTHER" id="PTHR30329">
    <property type="entry name" value="STATOR ELEMENT OF FLAGELLAR MOTOR COMPLEX"/>
    <property type="match status" value="1"/>
</dbReference>
<evidence type="ECO:0000259" key="7">
    <source>
        <dbReference type="PROSITE" id="PS51123"/>
    </source>
</evidence>
<dbReference type="GO" id="GO:0009279">
    <property type="term" value="C:cell outer membrane"/>
    <property type="evidence" value="ECO:0007669"/>
    <property type="project" value="UniProtKB-SubCell"/>
</dbReference>
<dbReference type="PRINTS" id="PR01021">
    <property type="entry name" value="OMPADOMAIN"/>
</dbReference>
<dbReference type="SUPFAM" id="SSF82171">
    <property type="entry name" value="DPP6 N-terminal domain-like"/>
    <property type="match status" value="1"/>
</dbReference>
<protein>
    <submittedName>
        <fullName evidence="8">WD40-like Beta Propeller Repeat</fullName>
    </submittedName>
</protein>
<dbReference type="STRING" id="563176.SAMN04488090_4051"/>
<feature type="signal peptide" evidence="6">
    <location>
        <begin position="1"/>
        <end position="20"/>
    </location>
</feature>
<dbReference type="SUPFAM" id="SSF48452">
    <property type="entry name" value="TPR-like"/>
    <property type="match status" value="1"/>
</dbReference>
<dbReference type="PROSITE" id="PS50005">
    <property type="entry name" value="TPR"/>
    <property type="match status" value="1"/>
</dbReference>
<dbReference type="PROSITE" id="PS51257">
    <property type="entry name" value="PROKAR_LIPOPROTEIN"/>
    <property type="match status" value="1"/>
</dbReference>
<dbReference type="InterPro" id="IPR011990">
    <property type="entry name" value="TPR-like_helical_dom_sf"/>
</dbReference>
<organism evidence="8 9">
    <name type="scientific">Siphonobacter aquaeclarae</name>
    <dbReference type="NCBI Taxonomy" id="563176"/>
    <lineage>
        <taxon>Bacteria</taxon>
        <taxon>Pseudomonadati</taxon>
        <taxon>Bacteroidota</taxon>
        <taxon>Cytophagia</taxon>
        <taxon>Cytophagales</taxon>
        <taxon>Cytophagaceae</taxon>
        <taxon>Siphonobacter</taxon>
    </lineage>
</organism>
<sequence length="669" mass="74113">MKLITTSRLTLLLLSVGLAACQSALQTVKKGEKHYENGEYELAIQQFQKVVTQDPAKVNLYIAESYRRSNRLPQSVDYYKKALDAGTKEPTASLYYAYALKSQGDYTGAADQLQKFTRQKLTNRSLVSLARRELENLTLLDSLSRKVSNYKLTNLSNLNTPSAEFAPVVLNTDLVFTASRKETIYKTNGQHMLGLYKAKLTSPSETGAPELFSQTVFGENMNEGTPVFSNDGKMMVFARGNTGRSKGKGNTSADVDLYISRNNGGLWSEPERLAFSDSASWDGSPAFSADGGTLYFASNRAGGSGGLDLWRVNIDKAGRFGRPANMGRDLNTPGNELFPYVSPDAKLYFASDGHAGFGGLDLFVATRNEGVIEVHNLGFPFNSRSDDFGLVWADTTRGYFASNRDGGKGDDDIYYFESTREPVQIAHEPLKPKDPNLPSNPGDKRVVRYFLGGTVVDSKTQEPLGGVKVTVLDDNESPIGEATTGNDGKFGVYPIKIGYDYNIVVDKPDYIKKQELFITEGKQLPADRLSKPLTDTTLYATVDMLRKELGAELTKAFKIETIYYDFDKYNIRADASVELDKVVRILQDNPDIKLELGSHTDSRGTNVYNERLSQRRAESAVNYILSRGISPDRITAKGYGESELLIPNAKTEEEHQLNRRTEFKVIGIQ</sequence>
<dbReference type="Gene3D" id="2.60.40.1120">
    <property type="entry name" value="Carboxypeptidase-like, regulatory domain"/>
    <property type="match status" value="1"/>
</dbReference>
<evidence type="ECO:0000256" key="3">
    <source>
        <dbReference type="ARBA" id="ARBA00023237"/>
    </source>
</evidence>
<keyword evidence="4" id="KW-0802">TPR repeat</keyword>
<evidence type="ECO:0000256" key="4">
    <source>
        <dbReference type="PROSITE-ProRule" id="PRU00339"/>
    </source>
</evidence>
<dbReference type="Pfam" id="PF07676">
    <property type="entry name" value="PD40"/>
    <property type="match status" value="3"/>
</dbReference>
<dbReference type="CDD" id="cd07185">
    <property type="entry name" value="OmpA_C-like"/>
    <property type="match status" value="1"/>
</dbReference>
<keyword evidence="9" id="KW-1185">Reference proteome</keyword>
<dbReference type="InterPro" id="IPR006664">
    <property type="entry name" value="OMP_bac"/>
</dbReference>
<dbReference type="Pfam" id="PF13432">
    <property type="entry name" value="TPR_16"/>
    <property type="match status" value="1"/>
</dbReference>
<dbReference type="InterPro" id="IPR019734">
    <property type="entry name" value="TPR_rpt"/>
</dbReference>
<evidence type="ECO:0000256" key="5">
    <source>
        <dbReference type="PROSITE-ProRule" id="PRU00473"/>
    </source>
</evidence>
<keyword evidence="2 5" id="KW-0472">Membrane</keyword>
<comment type="subcellular location">
    <subcellularLocation>
        <location evidence="1">Cell outer membrane</location>
    </subcellularLocation>
</comment>
<dbReference type="EMBL" id="FNGS01000008">
    <property type="protein sequence ID" value="SDM69716.1"/>
    <property type="molecule type" value="Genomic_DNA"/>
</dbReference>
<dbReference type="InterPro" id="IPR036737">
    <property type="entry name" value="OmpA-like_sf"/>
</dbReference>
<dbReference type="PANTHER" id="PTHR30329:SF21">
    <property type="entry name" value="LIPOPROTEIN YIAD-RELATED"/>
    <property type="match status" value="1"/>
</dbReference>
<dbReference type="InterPro" id="IPR011042">
    <property type="entry name" value="6-blade_b-propeller_TolB-like"/>
</dbReference>
<dbReference type="OrthoDB" id="1488841at2"/>
<evidence type="ECO:0000313" key="9">
    <source>
        <dbReference type="Proteomes" id="UP000198901"/>
    </source>
</evidence>
<proteinExistence type="predicted"/>
<feature type="repeat" description="TPR" evidence="4">
    <location>
        <begin position="24"/>
        <end position="57"/>
    </location>
</feature>
<dbReference type="InterPro" id="IPR050330">
    <property type="entry name" value="Bact_OuterMem_StrucFunc"/>
</dbReference>
<evidence type="ECO:0000313" key="8">
    <source>
        <dbReference type="EMBL" id="SDM69716.1"/>
    </source>
</evidence>
<gene>
    <name evidence="8" type="ORF">SAMN04488090_4051</name>
</gene>
<dbReference type="Gene3D" id="3.30.1330.60">
    <property type="entry name" value="OmpA-like domain"/>
    <property type="match status" value="1"/>
</dbReference>
<dbReference type="PROSITE" id="PS51123">
    <property type="entry name" value="OMPA_2"/>
    <property type="match status" value="1"/>
</dbReference>
<dbReference type="Gene3D" id="1.25.40.10">
    <property type="entry name" value="Tetratricopeptide repeat domain"/>
    <property type="match status" value="1"/>
</dbReference>
<dbReference type="SUPFAM" id="SSF49478">
    <property type="entry name" value="Cna protein B-type domain"/>
    <property type="match status" value="1"/>
</dbReference>
<dbReference type="Proteomes" id="UP000198901">
    <property type="component" value="Unassembled WGS sequence"/>
</dbReference>
<dbReference type="SUPFAM" id="SSF103088">
    <property type="entry name" value="OmpA-like"/>
    <property type="match status" value="1"/>
</dbReference>
<dbReference type="AlphaFoldDB" id="A0A1G9VCA5"/>
<name>A0A1G9VCA5_9BACT</name>
<keyword evidence="3" id="KW-0998">Cell outer membrane</keyword>
<feature type="domain" description="OmpA-like" evidence="7">
    <location>
        <begin position="551"/>
        <end position="669"/>
    </location>
</feature>
<dbReference type="InterPro" id="IPR011659">
    <property type="entry name" value="WD40"/>
</dbReference>
<reference evidence="8 9" key="1">
    <citation type="submission" date="2016-10" db="EMBL/GenBank/DDBJ databases">
        <authorList>
            <person name="de Groot N.N."/>
        </authorList>
    </citation>
    <scope>NUCLEOTIDE SEQUENCE [LARGE SCALE GENOMIC DNA]</scope>
    <source>
        <strain evidence="8 9">DSM 21668</strain>
    </source>
</reference>
<keyword evidence="6" id="KW-0732">Signal</keyword>
<dbReference type="InterPro" id="IPR006665">
    <property type="entry name" value="OmpA-like"/>
</dbReference>
<accession>A0A1G9VCA5</accession>
<dbReference type="Pfam" id="PF00691">
    <property type="entry name" value="OmpA"/>
    <property type="match status" value="1"/>
</dbReference>